<dbReference type="Proteomes" id="UP001162992">
    <property type="component" value="Chromosome 6"/>
</dbReference>
<name>A0ACC2DAZ3_DIPCM</name>
<sequence length="201" mass="22568">MPWYPDIAGFAYCETLQVRNLILDKQQPLIPARQHLLEPGSAEFIAALAAGSKCRHIVHIGCGLSTIALATAARATGSCIYCVNSDRSKQEIVRQYCEDLGLTEFVNFSQEEPRRFIAHTDVVDFALFTDEPEFYIELFNLLKLKEGAIVVAYNALDESTNDYIRHVRQQPGVDSSTLPLGRGIEVTKIISWDQFTSRRLS</sequence>
<reference evidence="2" key="1">
    <citation type="journal article" date="2024" name="Proc. Natl. Acad. Sci. U.S.A.">
        <title>Extraordinary preservation of gene collinearity over three hundred million years revealed in homosporous lycophytes.</title>
        <authorList>
            <person name="Li C."/>
            <person name="Wickell D."/>
            <person name="Kuo L.Y."/>
            <person name="Chen X."/>
            <person name="Nie B."/>
            <person name="Liao X."/>
            <person name="Peng D."/>
            <person name="Ji J."/>
            <person name="Jenkins J."/>
            <person name="Williams M."/>
            <person name="Shu S."/>
            <person name="Plott C."/>
            <person name="Barry K."/>
            <person name="Rajasekar S."/>
            <person name="Grimwood J."/>
            <person name="Han X."/>
            <person name="Sun S."/>
            <person name="Hou Z."/>
            <person name="He W."/>
            <person name="Dai G."/>
            <person name="Sun C."/>
            <person name="Schmutz J."/>
            <person name="Leebens-Mack J.H."/>
            <person name="Li F.W."/>
            <person name="Wang L."/>
        </authorList>
    </citation>
    <scope>NUCLEOTIDE SEQUENCE [LARGE SCALE GENOMIC DNA]</scope>
    <source>
        <strain evidence="2">cv. PW_Plant_1</strain>
    </source>
</reference>
<evidence type="ECO:0000313" key="2">
    <source>
        <dbReference type="Proteomes" id="UP001162992"/>
    </source>
</evidence>
<proteinExistence type="predicted"/>
<accession>A0ACC2DAZ3</accession>
<gene>
    <name evidence="1" type="ORF">O6H91_06G010300</name>
</gene>
<keyword evidence="2" id="KW-1185">Reference proteome</keyword>
<organism evidence="1 2">
    <name type="scientific">Diphasiastrum complanatum</name>
    <name type="common">Issler's clubmoss</name>
    <name type="synonym">Lycopodium complanatum</name>
    <dbReference type="NCBI Taxonomy" id="34168"/>
    <lineage>
        <taxon>Eukaryota</taxon>
        <taxon>Viridiplantae</taxon>
        <taxon>Streptophyta</taxon>
        <taxon>Embryophyta</taxon>
        <taxon>Tracheophyta</taxon>
        <taxon>Lycopodiopsida</taxon>
        <taxon>Lycopodiales</taxon>
        <taxon>Lycopodiaceae</taxon>
        <taxon>Lycopodioideae</taxon>
        <taxon>Diphasiastrum</taxon>
    </lineage>
</organism>
<comment type="caution">
    <text evidence="1">The sequence shown here is derived from an EMBL/GenBank/DDBJ whole genome shotgun (WGS) entry which is preliminary data.</text>
</comment>
<dbReference type="EMBL" id="CM055097">
    <property type="protein sequence ID" value="KAJ7551319.1"/>
    <property type="molecule type" value="Genomic_DNA"/>
</dbReference>
<evidence type="ECO:0000313" key="1">
    <source>
        <dbReference type="EMBL" id="KAJ7551319.1"/>
    </source>
</evidence>
<protein>
    <submittedName>
        <fullName evidence="1">Uncharacterized protein</fullName>
    </submittedName>
</protein>